<keyword evidence="2" id="KW-1185">Reference proteome</keyword>
<sequence length="422" mass="47095">MLNHTTAPPGLRRSASQPIPTDRHHRRTPTFPLTQQSRRKPRRWPLVLRFVKGAIHGAILLPVLLHSLFTALVVYTNHHLRGHLGLPGSIVPSLSIVVGLMLVFRNSTSYDRFWQGRNCLTTCLTSRAADRLPVPSKASLSELPSEEAREKALDKISAERADTEAIIRILLAVLYAIKHNLRAEWQHPVPISTMMPTPITTLPARLTPLASSVRPSLSSLTIYSPEYTALLPPALTSREDAGLSLPLQLSVLVEAYIRRGVDRGWFNHPLASQLSVQTNTLIDAFGRMETIRTTPVPVAHLIHARQVLALYTCILPFSLVTETGWLAVPIVAVVAFTLYGIEEIGSQLEDPFGYDKNDIKMDHIVEDARVEVMVLLEEWKREAMLDQSGERGGGCFRRRGWRYGGVWEVWGGFVVWGMGLAL</sequence>
<evidence type="ECO:0000313" key="1">
    <source>
        <dbReference type="EMBL" id="KAJ9637837.1"/>
    </source>
</evidence>
<accession>A0ACC2YRY7</accession>
<gene>
    <name evidence="1" type="ORF">H2199_007332</name>
</gene>
<reference evidence="1" key="1">
    <citation type="submission" date="2022-10" db="EMBL/GenBank/DDBJ databases">
        <title>Culturing micro-colonial fungi from biological soil crusts in the Mojave desert and describing Neophaeococcomyces mojavensis, and introducing the new genera and species Taxawa tesnikishii.</title>
        <authorList>
            <person name="Kurbessoian T."/>
            <person name="Stajich J.E."/>
        </authorList>
    </citation>
    <scope>NUCLEOTIDE SEQUENCE</scope>
    <source>
        <strain evidence="1">JES_115</strain>
    </source>
</reference>
<dbReference type="Proteomes" id="UP001172680">
    <property type="component" value="Unassembled WGS sequence"/>
</dbReference>
<organism evidence="1 2">
    <name type="scientific">Coniosporium tulheliwenetii</name>
    <dbReference type="NCBI Taxonomy" id="3383036"/>
    <lineage>
        <taxon>Eukaryota</taxon>
        <taxon>Fungi</taxon>
        <taxon>Dikarya</taxon>
        <taxon>Ascomycota</taxon>
        <taxon>Pezizomycotina</taxon>
        <taxon>Dothideomycetes</taxon>
        <taxon>Dothideomycetes incertae sedis</taxon>
        <taxon>Coniosporium</taxon>
    </lineage>
</organism>
<name>A0ACC2YRY7_9PEZI</name>
<dbReference type="EMBL" id="JAPDRP010000022">
    <property type="protein sequence ID" value="KAJ9637837.1"/>
    <property type="molecule type" value="Genomic_DNA"/>
</dbReference>
<protein>
    <submittedName>
        <fullName evidence="1">Uncharacterized protein</fullName>
    </submittedName>
</protein>
<comment type="caution">
    <text evidence="1">The sequence shown here is derived from an EMBL/GenBank/DDBJ whole genome shotgun (WGS) entry which is preliminary data.</text>
</comment>
<proteinExistence type="predicted"/>
<evidence type="ECO:0000313" key="2">
    <source>
        <dbReference type="Proteomes" id="UP001172680"/>
    </source>
</evidence>